<dbReference type="SUPFAM" id="SSF50156">
    <property type="entry name" value="PDZ domain-like"/>
    <property type="match status" value="1"/>
</dbReference>
<gene>
    <name evidence="2" type="ORF">CBRE1094_LOCUS40721</name>
</gene>
<organism evidence="2">
    <name type="scientific">Haptolina brevifila</name>
    <dbReference type="NCBI Taxonomy" id="156173"/>
    <lineage>
        <taxon>Eukaryota</taxon>
        <taxon>Haptista</taxon>
        <taxon>Haptophyta</taxon>
        <taxon>Prymnesiophyceae</taxon>
        <taxon>Prymnesiales</taxon>
        <taxon>Prymnesiaceae</taxon>
        <taxon>Haptolina</taxon>
    </lineage>
</organism>
<proteinExistence type="predicted"/>
<evidence type="ECO:0000313" key="2">
    <source>
        <dbReference type="EMBL" id="CAD9538782.1"/>
    </source>
</evidence>
<evidence type="ECO:0008006" key="3">
    <source>
        <dbReference type="Google" id="ProtNLM"/>
    </source>
</evidence>
<sequence>MPGFSTKIETPYAVTDIWRELFLADVPLGTPPNTVVELDPMARTFLCGRAEGKPGTAFARRTLSWPAGAAPPALPTAEANKDRLVYNLLECQAARFAKWEIMEQRTSDELVLNGANGKPPSVTFELTPLGFNGLRSGSTTGSEVKITFEYASVTKRSDGWWFAADKSVELEKRFEGVGSAWAATMRKRGYQPELVPRLDLAMKISRPPQVQVPTHWDDASQRSTTASEASANSPAQMARQSTRRSHPMMSQLTERQMTERNAAGRSTSGPKLTARSKPFWQLEQERKEKQRRETQQQEEVGSSLPRHSTQPPTVRYGLRTVKVEALGALGITLQEPQKKRWRGSNHLAVMQVIPGSLADRLGVPIGCILTGINGRPLAPGIPHKQQLLSALDSGVRPLFLSFYVEPPKDASRPSVRRAMIRLISGKPYRHAATRQAADIAKEKPKLPSETPTTTDRSESSSETEAYIDNIEDEMSA</sequence>
<feature type="compositionally biased region" description="Polar residues" evidence="1">
    <location>
        <begin position="221"/>
        <end position="240"/>
    </location>
</feature>
<accession>A0A7S2NH64</accession>
<dbReference type="AlphaFoldDB" id="A0A7S2NH64"/>
<feature type="compositionally biased region" description="Basic and acidic residues" evidence="1">
    <location>
        <begin position="283"/>
        <end position="295"/>
    </location>
</feature>
<feature type="region of interest" description="Disordered" evidence="1">
    <location>
        <begin position="209"/>
        <end position="312"/>
    </location>
</feature>
<evidence type="ECO:0000256" key="1">
    <source>
        <dbReference type="SAM" id="MobiDB-lite"/>
    </source>
</evidence>
<name>A0A7S2NH64_9EUKA</name>
<reference evidence="2" key="1">
    <citation type="submission" date="2021-01" db="EMBL/GenBank/DDBJ databases">
        <authorList>
            <person name="Corre E."/>
            <person name="Pelletier E."/>
            <person name="Niang G."/>
            <person name="Scheremetjew M."/>
            <person name="Finn R."/>
            <person name="Kale V."/>
            <person name="Holt S."/>
            <person name="Cochrane G."/>
            <person name="Meng A."/>
            <person name="Brown T."/>
            <person name="Cohen L."/>
        </authorList>
    </citation>
    <scope>NUCLEOTIDE SEQUENCE</scope>
    <source>
        <strain evidence="2">UTEX LB 985</strain>
    </source>
</reference>
<feature type="compositionally biased region" description="Low complexity" evidence="1">
    <location>
        <begin position="448"/>
        <end position="464"/>
    </location>
</feature>
<feature type="region of interest" description="Disordered" evidence="1">
    <location>
        <begin position="433"/>
        <end position="476"/>
    </location>
</feature>
<dbReference type="EMBL" id="HBGU01074731">
    <property type="protein sequence ID" value="CAD9538782.1"/>
    <property type="molecule type" value="Transcribed_RNA"/>
</dbReference>
<dbReference type="InterPro" id="IPR036034">
    <property type="entry name" value="PDZ_sf"/>
</dbReference>
<protein>
    <recommendedName>
        <fullName evidence="3">PDZ domain-containing protein</fullName>
    </recommendedName>
</protein>